<dbReference type="HOGENOM" id="CLU_026333_0_0_1"/>
<evidence type="ECO:0000256" key="1">
    <source>
        <dbReference type="SAM" id="MobiDB-lite"/>
    </source>
</evidence>
<accession>K3XWC4</accession>
<reference evidence="3" key="2">
    <citation type="submission" date="2018-08" db="UniProtKB">
        <authorList>
            <consortium name="EnsemblPlants"/>
        </authorList>
    </citation>
    <scope>IDENTIFICATION</scope>
    <source>
        <strain evidence="3">Yugu1</strain>
    </source>
</reference>
<dbReference type="PANTHER" id="PTHR34145">
    <property type="entry name" value="OS02G0105600 PROTEIN"/>
    <property type="match status" value="1"/>
</dbReference>
<dbReference type="EMBL" id="AGNK02002659">
    <property type="status" value="NOT_ANNOTATED_CDS"/>
    <property type="molecule type" value="Genomic_DNA"/>
</dbReference>
<dbReference type="OMA" id="WQLEENH"/>
<feature type="region of interest" description="Disordered" evidence="1">
    <location>
        <begin position="1"/>
        <end position="30"/>
    </location>
</feature>
<evidence type="ECO:0000313" key="4">
    <source>
        <dbReference type="Proteomes" id="UP000004995"/>
    </source>
</evidence>
<dbReference type="SUPFAM" id="SSF52047">
    <property type="entry name" value="RNI-like"/>
    <property type="match status" value="1"/>
</dbReference>
<feature type="region of interest" description="Disordered" evidence="1">
    <location>
        <begin position="335"/>
        <end position="389"/>
    </location>
</feature>
<dbReference type="STRING" id="4555.K3XWC4"/>
<dbReference type="EnsemblPlants" id="KQL11920">
    <property type="protein sequence ID" value="KQL11920"/>
    <property type="gene ID" value="SETIT_006232mg"/>
</dbReference>
<feature type="compositionally biased region" description="Polar residues" evidence="1">
    <location>
        <begin position="335"/>
        <end position="346"/>
    </location>
</feature>
<dbReference type="eggNOG" id="ENOG502QTMV">
    <property type="taxonomic scope" value="Eukaryota"/>
</dbReference>
<dbReference type="AlphaFoldDB" id="K3XWC4"/>
<name>K3XWC4_SETIT</name>
<dbReference type="InterPro" id="IPR032675">
    <property type="entry name" value="LRR_dom_sf"/>
</dbReference>
<keyword evidence="4" id="KW-1185">Reference proteome</keyword>
<organism evidence="3 4">
    <name type="scientific">Setaria italica</name>
    <name type="common">Foxtail millet</name>
    <name type="synonym">Panicum italicum</name>
    <dbReference type="NCBI Taxonomy" id="4555"/>
    <lineage>
        <taxon>Eukaryota</taxon>
        <taxon>Viridiplantae</taxon>
        <taxon>Streptophyta</taxon>
        <taxon>Embryophyta</taxon>
        <taxon>Tracheophyta</taxon>
        <taxon>Spermatophyta</taxon>
        <taxon>Magnoliopsida</taxon>
        <taxon>Liliopsida</taxon>
        <taxon>Poales</taxon>
        <taxon>Poaceae</taxon>
        <taxon>PACMAD clade</taxon>
        <taxon>Panicoideae</taxon>
        <taxon>Panicodae</taxon>
        <taxon>Paniceae</taxon>
        <taxon>Cenchrinae</taxon>
        <taxon>Setaria</taxon>
    </lineage>
</organism>
<proteinExistence type="predicted"/>
<sequence>MAPPLLGASCSKKRRAGGLAEEGQGEVAAAEEEEDRISALPEDLRLRILALLPLNSAIRTRALLASLERRGRRRLDRFALTLHFGDYGSPKPHRYLGNKDIHRCLDYAAACDVEDLHIDIADHFLSMGSMLSFPSGFSRLVRLSLLRVGTVSFGYSFGSDAFPALEIIHLHYAHSVELNRLLSASPRLRTLDLRYCEFIDDQGAIDVSPARGHLWSLTIAECNYITDIHAGRASGLPSFRLSSALLPTYDIPSTAPLEDLYICLRGHNYNPIKQWIKELPHLTNLTVLTICSIALRSLQLLMFAMASTNLAHIYMFLKTCQCPQLERLFVQLPTSSRDTSVGNSSKVARKDEPAGVFDEDEPDEELSEEDETDGGLSEEDETEKELLEEERVQEYMLKERLYYEDVYYEEDTLDENVPQEEQSEEDVPGYGLNNLMTAKMMKFKGHYFEMRLVSFLLRKAPVLKKLLLVAPKGHIKALGKGTFNISHFIEPKLLRSRKASPDAQVILSETDFAENQPVHSDVFASF</sequence>
<dbReference type="InterPro" id="IPR053772">
    <property type="entry name" value="At1g61320/At1g61330-like"/>
</dbReference>
<dbReference type="Pfam" id="PF08387">
    <property type="entry name" value="FBD"/>
    <property type="match status" value="1"/>
</dbReference>
<dbReference type="PANTHER" id="PTHR34145:SF65">
    <property type="entry name" value="FBD DOMAIN-CONTAINING PROTEIN"/>
    <property type="match status" value="1"/>
</dbReference>
<protein>
    <recommendedName>
        <fullName evidence="2">FBD domain-containing protein</fullName>
    </recommendedName>
</protein>
<dbReference type="InterPro" id="IPR006566">
    <property type="entry name" value="FBD"/>
</dbReference>
<feature type="compositionally biased region" description="Low complexity" evidence="1">
    <location>
        <begin position="17"/>
        <end position="28"/>
    </location>
</feature>
<reference evidence="4" key="1">
    <citation type="journal article" date="2012" name="Nat. Biotechnol.">
        <title>Reference genome sequence of the model plant Setaria.</title>
        <authorList>
            <person name="Bennetzen J.L."/>
            <person name="Schmutz J."/>
            <person name="Wang H."/>
            <person name="Percifield R."/>
            <person name="Hawkins J."/>
            <person name="Pontaroli A.C."/>
            <person name="Estep M."/>
            <person name="Feng L."/>
            <person name="Vaughn J.N."/>
            <person name="Grimwood J."/>
            <person name="Jenkins J."/>
            <person name="Barry K."/>
            <person name="Lindquist E."/>
            <person name="Hellsten U."/>
            <person name="Deshpande S."/>
            <person name="Wang X."/>
            <person name="Wu X."/>
            <person name="Mitros T."/>
            <person name="Triplett J."/>
            <person name="Yang X."/>
            <person name="Ye C.Y."/>
            <person name="Mauro-Herrera M."/>
            <person name="Wang L."/>
            <person name="Li P."/>
            <person name="Sharma M."/>
            <person name="Sharma R."/>
            <person name="Ronald P.C."/>
            <person name="Panaud O."/>
            <person name="Kellogg E.A."/>
            <person name="Brutnell T.P."/>
            <person name="Doust A.N."/>
            <person name="Tuskan G.A."/>
            <person name="Rokhsar D."/>
            <person name="Devos K.M."/>
        </authorList>
    </citation>
    <scope>NUCLEOTIDE SEQUENCE [LARGE SCALE GENOMIC DNA]</scope>
    <source>
        <strain evidence="4">cv. Yugu1</strain>
    </source>
</reference>
<dbReference type="InParanoid" id="K3XWC4"/>
<feature type="compositionally biased region" description="Acidic residues" evidence="1">
    <location>
        <begin position="357"/>
        <end position="388"/>
    </location>
</feature>
<evidence type="ECO:0000259" key="2">
    <source>
        <dbReference type="Pfam" id="PF08387"/>
    </source>
</evidence>
<evidence type="ECO:0000313" key="3">
    <source>
        <dbReference type="EnsemblPlants" id="KQL11920"/>
    </source>
</evidence>
<dbReference type="Gramene" id="KQL11920">
    <property type="protein sequence ID" value="KQL11920"/>
    <property type="gene ID" value="SETIT_006232mg"/>
</dbReference>
<feature type="domain" description="FBD" evidence="2">
    <location>
        <begin position="425"/>
        <end position="466"/>
    </location>
</feature>
<dbReference type="Gene3D" id="3.80.10.10">
    <property type="entry name" value="Ribonuclease Inhibitor"/>
    <property type="match status" value="1"/>
</dbReference>
<dbReference type="Proteomes" id="UP000004995">
    <property type="component" value="Unassembled WGS sequence"/>
</dbReference>